<keyword evidence="13" id="KW-0511">Multifunctional enzyme</keyword>
<proteinExistence type="inferred from homology"/>
<accession>A0A023B2V7</accession>
<dbReference type="GO" id="GO:0016787">
    <property type="term" value="F:hydrolase activity"/>
    <property type="evidence" value="ECO:0007669"/>
    <property type="project" value="UniProtKB-KW"/>
</dbReference>
<keyword evidence="3" id="KW-0808">Transferase</keyword>
<dbReference type="GeneID" id="22914325"/>
<dbReference type="Proteomes" id="UP000019763">
    <property type="component" value="Unassembled WGS sequence"/>
</dbReference>
<keyword evidence="18" id="KW-1185">Reference proteome</keyword>
<evidence type="ECO:0000256" key="6">
    <source>
        <dbReference type="ARBA" id="ARBA00022722"/>
    </source>
</evidence>
<evidence type="ECO:0000256" key="15">
    <source>
        <dbReference type="ARBA" id="ARBA00032243"/>
    </source>
</evidence>
<evidence type="ECO:0000256" key="8">
    <source>
        <dbReference type="ARBA" id="ARBA00022741"/>
    </source>
</evidence>
<keyword evidence="6" id="KW-0540">Nuclease</keyword>
<dbReference type="InterPro" id="IPR000605">
    <property type="entry name" value="Helicase_SF3_ssDNA/RNA_vir"/>
</dbReference>
<dbReference type="Gene3D" id="3.40.1310.20">
    <property type="match status" value="1"/>
</dbReference>
<dbReference type="InterPro" id="IPR027417">
    <property type="entry name" value="P-loop_NTPase"/>
</dbReference>
<dbReference type="GO" id="GO:0000166">
    <property type="term" value="F:nucleotide binding"/>
    <property type="evidence" value="ECO:0007669"/>
    <property type="project" value="UniProtKB-KW"/>
</dbReference>
<evidence type="ECO:0000256" key="4">
    <source>
        <dbReference type="ARBA" id="ARBA00022695"/>
    </source>
</evidence>
<dbReference type="GO" id="GO:0003723">
    <property type="term" value="F:RNA binding"/>
    <property type="evidence" value="ECO:0007669"/>
    <property type="project" value="InterPro"/>
</dbReference>
<evidence type="ECO:0000259" key="16">
    <source>
        <dbReference type="PROSITE" id="PS52020"/>
    </source>
</evidence>
<protein>
    <recommendedName>
        <fullName evidence="14">ATP-dependent helicase Rep</fullName>
    </recommendedName>
    <alternativeName>
        <fullName evidence="15">RepP</fullName>
    </alternativeName>
</protein>
<name>A0A023B2V7_GRENI</name>
<dbReference type="PROSITE" id="PS52020">
    <property type="entry name" value="CRESS_DNA_REP"/>
    <property type="match status" value="1"/>
</dbReference>
<dbReference type="RefSeq" id="XP_011131904.1">
    <property type="nucleotide sequence ID" value="XM_011133602.1"/>
</dbReference>
<reference evidence="17" key="1">
    <citation type="submission" date="2013-12" db="EMBL/GenBank/DDBJ databases">
        <authorList>
            <person name="Omoto C.K."/>
            <person name="Sibley D."/>
            <person name="Venepally P."/>
            <person name="Hadjithomas M."/>
            <person name="Karamycheva S."/>
            <person name="Brunk B."/>
            <person name="Roos D."/>
            <person name="Caler E."/>
            <person name="Lorenzi H."/>
        </authorList>
    </citation>
    <scope>NUCLEOTIDE SEQUENCE</scope>
</reference>
<evidence type="ECO:0000256" key="5">
    <source>
        <dbReference type="ARBA" id="ARBA00022705"/>
    </source>
</evidence>
<dbReference type="GO" id="GO:0016779">
    <property type="term" value="F:nucleotidyltransferase activity"/>
    <property type="evidence" value="ECO:0007669"/>
    <property type="project" value="UniProtKB-KW"/>
</dbReference>
<dbReference type="GO" id="GO:0003677">
    <property type="term" value="F:DNA binding"/>
    <property type="evidence" value="ECO:0007669"/>
    <property type="project" value="UniProtKB-KW"/>
</dbReference>
<keyword evidence="12" id="KW-0238">DNA-binding</keyword>
<evidence type="ECO:0000313" key="18">
    <source>
        <dbReference type="Proteomes" id="UP000019763"/>
    </source>
</evidence>
<dbReference type="InterPro" id="IPR049912">
    <property type="entry name" value="CRESS_DNA_REP"/>
</dbReference>
<evidence type="ECO:0000256" key="14">
    <source>
        <dbReference type="ARBA" id="ARBA00030754"/>
    </source>
</evidence>
<keyword evidence="9" id="KW-0255">Endonuclease</keyword>
<feature type="domain" description="CRESS-DNA virus Rep endonuclease" evidence="16">
    <location>
        <begin position="1"/>
        <end position="96"/>
    </location>
</feature>
<evidence type="ECO:0000256" key="10">
    <source>
        <dbReference type="ARBA" id="ARBA00022801"/>
    </source>
</evidence>
<evidence type="ECO:0000256" key="11">
    <source>
        <dbReference type="ARBA" id="ARBA00023124"/>
    </source>
</evidence>
<comment type="caution">
    <text evidence="17">The sequence shown here is derived from an EMBL/GenBank/DDBJ whole genome shotgun (WGS) entry which is preliminary data.</text>
</comment>
<evidence type="ECO:0000256" key="9">
    <source>
        <dbReference type="ARBA" id="ARBA00022759"/>
    </source>
</evidence>
<dbReference type="EMBL" id="AFNH02000919">
    <property type="protein sequence ID" value="EZG52129.1"/>
    <property type="molecule type" value="Genomic_DNA"/>
</dbReference>
<comment type="similarity">
    <text evidence="2">Belongs to the nanoviruses/circoviruses replication-associated protein family.</text>
</comment>
<evidence type="ECO:0000256" key="3">
    <source>
        <dbReference type="ARBA" id="ARBA00022679"/>
    </source>
</evidence>
<keyword evidence="7" id="KW-0479">Metal-binding</keyword>
<keyword evidence="11" id="KW-0190">Covalent protein-DNA linkage</keyword>
<dbReference type="GO" id="GO:0004519">
    <property type="term" value="F:endonuclease activity"/>
    <property type="evidence" value="ECO:0007669"/>
    <property type="project" value="UniProtKB-KW"/>
</dbReference>
<evidence type="ECO:0000256" key="1">
    <source>
        <dbReference type="ARBA" id="ARBA00001936"/>
    </source>
</evidence>
<organism evidence="17 18">
    <name type="scientific">Gregarina niphandrodes</name>
    <name type="common">Septate eugregarine</name>
    <dbReference type="NCBI Taxonomy" id="110365"/>
    <lineage>
        <taxon>Eukaryota</taxon>
        <taxon>Sar</taxon>
        <taxon>Alveolata</taxon>
        <taxon>Apicomplexa</taxon>
        <taxon>Conoidasida</taxon>
        <taxon>Gregarinasina</taxon>
        <taxon>Eugregarinorida</taxon>
        <taxon>Gregarinidae</taxon>
        <taxon>Gregarina</taxon>
    </lineage>
</organism>
<keyword evidence="5" id="KW-0235">DNA replication</keyword>
<dbReference type="Pfam" id="PF00910">
    <property type="entry name" value="RNA_helicase"/>
    <property type="match status" value="1"/>
</dbReference>
<keyword evidence="10" id="KW-0378">Hydrolase</keyword>
<dbReference type="SUPFAM" id="SSF52540">
    <property type="entry name" value="P-loop containing nucleoside triphosphate hydrolases"/>
    <property type="match status" value="1"/>
</dbReference>
<dbReference type="AlphaFoldDB" id="A0A023B2V7"/>
<dbReference type="GO" id="GO:0003724">
    <property type="term" value="F:RNA helicase activity"/>
    <property type="evidence" value="ECO:0007669"/>
    <property type="project" value="InterPro"/>
</dbReference>
<evidence type="ECO:0000256" key="13">
    <source>
        <dbReference type="ARBA" id="ARBA00023268"/>
    </source>
</evidence>
<evidence type="ECO:0000256" key="7">
    <source>
        <dbReference type="ARBA" id="ARBA00022723"/>
    </source>
</evidence>
<keyword evidence="4" id="KW-0548">Nucleotidyltransferase</keyword>
<evidence type="ECO:0000256" key="2">
    <source>
        <dbReference type="ARBA" id="ARBA00008545"/>
    </source>
</evidence>
<evidence type="ECO:0000256" key="12">
    <source>
        <dbReference type="ARBA" id="ARBA00023125"/>
    </source>
</evidence>
<evidence type="ECO:0000313" key="17">
    <source>
        <dbReference type="EMBL" id="EZG52129.1"/>
    </source>
</evidence>
<sequence>MKPLKGRHWIYTEFALEPTTITQSVYQYAQPEKCPSTGRIHYQGFLSFASPRYAHGVLNLFATRPHLEMCRDARRALAYCRKAESRCGPPLERGHCPLETVENDPAWWLELSDGQLWQNYPQWASKHAAGLRSYRCLEKGPTKPRPPPKVYVLWGASGTGKTAAILQKTTDFYTKGNPYWDGYSGQRIVVFDGVAADNVPPFTHLMRWLSCAPLMVPIKGGQTCLRASTFMFCSHSHYSEWWELGDLSPMEQRITRIFHFTRPVNEPDEARETFASEIHL</sequence>
<gene>
    <name evidence="17" type="ORF">GNI_123120</name>
</gene>
<dbReference type="VEuPathDB" id="CryptoDB:GNI_123120"/>
<keyword evidence="8" id="KW-0547">Nucleotide-binding</keyword>
<comment type="cofactor">
    <cofactor evidence="1">
        <name>Mn(2+)</name>
        <dbReference type="ChEBI" id="CHEBI:29035"/>
    </cofactor>
</comment>
<dbReference type="GO" id="GO:0046872">
    <property type="term" value="F:metal ion binding"/>
    <property type="evidence" value="ECO:0007669"/>
    <property type="project" value="UniProtKB-KW"/>
</dbReference>
<dbReference type="Pfam" id="PF02407">
    <property type="entry name" value="Viral_Rep"/>
    <property type="match status" value="1"/>
</dbReference>
<dbReference type="GO" id="GO:0006260">
    <property type="term" value="P:DNA replication"/>
    <property type="evidence" value="ECO:0007669"/>
    <property type="project" value="UniProtKB-KW"/>
</dbReference>